<dbReference type="InterPro" id="IPR036770">
    <property type="entry name" value="Ankyrin_rpt-contain_sf"/>
</dbReference>
<dbReference type="PROSITE" id="PS50088">
    <property type="entry name" value="ANK_REPEAT"/>
    <property type="match status" value="3"/>
</dbReference>
<feature type="repeat" description="ANK" evidence="3">
    <location>
        <begin position="78"/>
        <end position="113"/>
    </location>
</feature>
<evidence type="ECO:0000313" key="4">
    <source>
        <dbReference type="EMBL" id="KAL3385373.1"/>
    </source>
</evidence>
<dbReference type="PRINTS" id="PR01415">
    <property type="entry name" value="ANKYRIN"/>
</dbReference>
<dbReference type="Proteomes" id="UP001627154">
    <property type="component" value="Unassembled WGS sequence"/>
</dbReference>
<dbReference type="SUPFAM" id="SSF48403">
    <property type="entry name" value="Ankyrin repeat"/>
    <property type="match status" value="1"/>
</dbReference>
<dbReference type="PROSITE" id="PS50297">
    <property type="entry name" value="ANK_REP_REGION"/>
    <property type="match status" value="3"/>
</dbReference>
<proteinExistence type="predicted"/>
<accession>A0ABD2VXT8</accession>
<dbReference type="PANTHER" id="PTHR24161:SF85">
    <property type="entry name" value="PALMITOYLTRANSFERASE HIP14"/>
    <property type="match status" value="1"/>
</dbReference>
<evidence type="ECO:0000256" key="1">
    <source>
        <dbReference type="ARBA" id="ARBA00022737"/>
    </source>
</evidence>
<feature type="repeat" description="ANK" evidence="3">
    <location>
        <begin position="157"/>
        <end position="189"/>
    </location>
</feature>
<name>A0ABD2VXT8_9HYME</name>
<keyword evidence="5" id="KW-1185">Reference proteome</keyword>
<dbReference type="AlphaFoldDB" id="A0ABD2VXT8"/>
<organism evidence="4 5">
    <name type="scientific">Trichogramma kaykai</name>
    <dbReference type="NCBI Taxonomy" id="54128"/>
    <lineage>
        <taxon>Eukaryota</taxon>
        <taxon>Metazoa</taxon>
        <taxon>Ecdysozoa</taxon>
        <taxon>Arthropoda</taxon>
        <taxon>Hexapoda</taxon>
        <taxon>Insecta</taxon>
        <taxon>Pterygota</taxon>
        <taxon>Neoptera</taxon>
        <taxon>Endopterygota</taxon>
        <taxon>Hymenoptera</taxon>
        <taxon>Apocrita</taxon>
        <taxon>Proctotrupomorpha</taxon>
        <taxon>Chalcidoidea</taxon>
        <taxon>Trichogrammatidae</taxon>
        <taxon>Trichogramma</taxon>
    </lineage>
</organism>
<dbReference type="Pfam" id="PF12796">
    <property type="entry name" value="Ank_2"/>
    <property type="match status" value="1"/>
</dbReference>
<evidence type="ECO:0008006" key="6">
    <source>
        <dbReference type="Google" id="ProtNLM"/>
    </source>
</evidence>
<evidence type="ECO:0000256" key="2">
    <source>
        <dbReference type="ARBA" id="ARBA00023043"/>
    </source>
</evidence>
<dbReference type="Pfam" id="PF00023">
    <property type="entry name" value="Ank"/>
    <property type="match status" value="1"/>
</dbReference>
<sequence>MQKTNESPLHLAIYFGHKEVVELLLRNGADPNLADAKGLTPLHVICKRDENDDGLLERFFEINDEKHQLVRVNARDTFGNTPLHSLYKFARYDHLMVAKFLLQKGADPNLANEDGSTLLHLICKRDSNDEERLTEVLIQLCDEVNRPVQVDVVDKLMGQTPLHLAVEYCCQEVVEELLRAGTDPNLADVEGLTPLHIICQRRPGDDLASSFFYYTDELQQTVLVNARDKLGRTPLQSAVARFLPKTVNELLNRGADLSSFVFPTDSYFSEKFNSRKYCWLTFKLRLVSGALDVVKNLEKRGYEFQQSDALAFMKFFAKNELFEKSSEDFDQASFYRFEKLPKEPSLACAQHLSEIIFRRWSLEPLLELTDHYQLPILCCEIIIEKLTNEELCNVCLAAAGQNS</sequence>
<protein>
    <recommendedName>
        <fullName evidence="6">PRANC domain-containing protein</fullName>
    </recommendedName>
</protein>
<dbReference type="InterPro" id="IPR002110">
    <property type="entry name" value="Ankyrin_rpt"/>
</dbReference>
<keyword evidence="2 3" id="KW-0040">ANK repeat</keyword>
<dbReference type="EMBL" id="JBJJXI010000157">
    <property type="protein sequence ID" value="KAL3385373.1"/>
    <property type="molecule type" value="Genomic_DNA"/>
</dbReference>
<comment type="caution">
    <text evidence="4">The sequence shown here is derived from an EMBL/GenBank/DDBJ whole genome shotgun (WGS) entry which is preliminary data.</text>
</comment>
<reference evidence="4 5" key="1">
    <citation type="journal article" date="2024" name="bioRxiv">
        <title>A reference genome for Trichogramma kaykai: A tiny desert-dwelling parasitoid wasp with competing sex-ratio distorters.</title>
        <authorList>
            <person name="Culotta J."/>
            <person name="Lindsey A.R."/>
        </authorList>
    </citation>
    <scope>NUCLEOTIDE SEQUENCE [LARGE SCALE GENOMIC DNA]</scope>
    <source>
        <strain evidence="4 5">KSX58</strain>
    </source>
</reference>
<dbReference type="PANTHER" id="PTHR24161">
    <property type="entry name" value="ANK_REP_REGION DOMAIN-CONTAINING PROTEIN-RELATED"/>
    <property type="match status" value="1"/>
</dbReference>
<gene>
    <name evidence="4" type="ORF">TKK_018945</name>
</gene>
<evidence type="ECO:0000256" key="3">
    <source>
        <dbReference type="PROSITE-ProRule" id="PRU00023"/>
    </source>
</evidence>
<evidence type="ECO:0000313" key="5">
    <source>
        <dbReference type="Proteomes" id="UP001627154"/>
    </source>
</evidence>
<dbReference type="Gene3D" id="1.25.40.20">
    <property type="entry name" value="Ankyrin repeat-containing domain"/>
    <property type="match status" value="3"/>
</dbReference>
<feature type="repeat" description="ANK" evidence="3">
    <location>
        <begin position="4"/>
        <end position="36"/>
    </location>
</feature>
<keyword evidence="1" id="KW-0677">Repeat</keyword>
<dbReference type="SMART" id="SM00248">
    <property type="entry name" value="ANK"/>
    <property type="match status" value="6"/>
</dbReference>